<reference evidence="1" key="1">
    <citation type="submission" date="2023-04" db="EMBL/GenBank/DDBJ databases">
        <title>Phytophthora fragariaefolia NBRC 109709.</title>
        <authorList>
            <person name="Ichikawa N."/>
            <person name="Sato H."/>
            <person name="Tonouchi N."/>
        </authorList>
    </citation>
    <scope>NUCLEOTIDE SEQUENCE</scope>
    <source>
        <strain evidence="1">NBRC 109709</strain>
    </source>
</reference>
<evidence type="ECO:0000313" key="2">
    <source>
        <dbReference type="Proteomes" id="UP001165121"/>
    </source>
</evidence>
<proteinExistence type="predicted"/>
<name>A0A9W6YQ16_9STRA</name>
<keyword evidence="2" id="KW-1185">Reference proteome</keyword>
<sequence>MSDQPSLICVERGHEFDLLGRRRRRQGTDGVRPKDARHLTDRLELRVGQVTELPSIHLGLPSKPLDDSGSPIRVGVGLTKSDTKYTAPCAEETVLRSIQTPSERQLTKPWPEDS</sequence>
<evidence type="ECO:0000313" key="1">
    <source>
        <dbReference type="EMBL" id="GMG17868.1"/>
    </source>
</evidence>
<dbReference type="EMBL" id="BSXT01019128">
    <property type="protein sequence ID" value="GMG17868.1"/>
    <property type="molecule type" value="Genomic_DNA"/>
</dbReference>
<gene>
    <name evidence="1" type="ORF">Pfra01_003041600</name>
</gene>
<dbReference type="AlphaFoldDB" id="A0A9W6YQ16"/>
<organism evidence="1 2">
    <name type="scientific">Phytophthora fragariaefolia</name>
    <dbReference type="NCBI Taxonomy" id="1490495"/>
    <lineage>
        <taxon>Eukaryota</taxon>
        <taxon>Sar</taxon>
        <taxon>Stramenopiles</taxon>
        <taxon>Oomycota</taxon>
        <taxon>Peronosporomycetes</taxon>
        <taxon>Peronosporales</taxon>
        <taxon>Peronosporaceae</taxon>
        <taxon>Phytophthora</taxon>
    </lineage>
</organism>
<dbReference type="Proteomes" id="UP001165121">
    <property type="component" value="Unassembled WGS sequence"/>
</dbReference>
<comment type="caution">
    <text evidence="1">The sequence shown here is derived from an EMBL/GenBank/DDBJ whole genome shotgun (WGS) entry which is preliminary data.</text>
</comment>
<protein>
    <submittedName>
        <fullName evidence="1">Unnamed protein product</fullName>
    </submittedName>
</protein>
<accession>A0A9W6YQ16</accession>